<comment type="caution">
    <text evidence="1">The sequence shown here is derived from an EMBL/GenBank/DDBJ whole genome shotgun (WGS) entry which is preliminary data.</text>
</comment>
<protein>
    <recommendedName>
        <fullName evidence="3">Prohibitin</fullName>
    </recommendedName>
</protein>
<gene>
    <name evidence="1" type="ORF">NQ318_006001</name>
</gene>
<evidence type="ECO:0000313" key="2">
    <source>
        <dbReference type="Proteomes" id="UP001162162"/>
    </source>
</evidence>
<dbReference type="EMBL" id="JAPWTK010000247">
    <property type="protein sequence ID" value="KAJ8944588.1"/>
    <property type="molecule type" value="Genomic_DNA"/>
</dbReference>
<accession>A0AAV8Y339</accession>
<evidence type="ECO:0008006" key="3">
    <source>
        <dbReference type="Google" id="ProtNLM"/>
    </source>
</evidence>
<proteinExistence type="predicted"/>
<feature type="non-terminal residue" evidence="1">
    <location>
        <position position="83"/>
    </location>
</feature>
<dbReference type="Proteomes" id="UP001162162">
    <property type="component" value="Unassembled WGS sequence"/>
</dbReference>
<evidence type="ECO:0000313" key="1">
    <source>
        <dbReference type="EMBL" id="KAJ8944588.1"/>
    </source>
</evidence>
<name>A0AAV8Y339_9CUCU</name>
<sequence length="83" mass="9087">MGPLGNFSSNSRSQENLKPKIVANLAGKQGLIASESLADLSVATQIALDGTITRLFIERNLYHYKQNQIVSFYQGDVEQTASE</sequence>
<organism evidence="1 2">
    <name type="scientific">Aromia moschata</name>
    <dbReference type="NCBI Taxonomy" id="1265417"/>
    <lineage>
        <taxon>Eukaryota</taxon>
        <taxon>Metazoa</taxon>
        <taxon>Ecdysozoa</taxon>
        <taxon>Arthropoda</taxon>
        <taxon>Hexapoda</taxon>
        <taxon>Insecta</taxon>
        <taxon>Pterygota</taxon>
        <taxon>Neoptera</taxon>
        <taxon>Endopterygota</taxon>
        <taxon>Coleoptera</taxon>
        <taxon>Polyphaga</taxon>
        <taxon>Cucujiformia</taxon>
        <taxon>Chrysomeloidea</taxon>
        <taxon>Cerambycidae</taxon>
        <taxon>Cerambycinae</taxon>
        <taxon>Callichromatini</taxon>
        <taxon>Aromia</taxon>
    </lineage>
</organism>
<dbReference type="AlphaFoldDB" id="A0AAV8Y339"/>
<reference evidence="1" key="1">
    <citation type="journal article" date="2023" name="Insect Mol. Biol.">
        <title>Genome sequencing provides insights into the evolution of gene families encoding plant cell wall-degrading enzymes in longhorned beetles.</title>
        <authorList>
            <person name="Shin N.R."/>
            <person name="Okamura Y."/>
            <person name="Kirsch R."/>
            <person name="Pauchet Y."/>
        </authorList>
    </citation>
    <scope>NUCLEOTIDE SEQUENCE</scope>
    <source>
        <strain evidence="1">AMC_N1</strain>
    </source>
</reference>
<keyword evidence="2" id="KW-1185">Reference proteome</keyword>